<reference evidence="3" key="1">
    <citation type="submission" date="2016-10" db="EMBL/GenBank/DDBJ databases">
        <authorList>
            <person name="Varghese N."/>
            <person name="Submissions S."/>
        </authorList>
    </citation>
    <scope>NUCLEOTIDE SEQUENCE [LARGE SCALE GENOMIC DNA]</scope>
    <source>
        <strain evidence="3">DSM 44260</strain>
    </source>
</reference>
<accession>A0A1H9XRS9</accession>
<keyword evidence="1" id="KW-0175">Coiled coil</keyword>
<organism evidence="2 3">
    <name type="scientific">Actinokineospora terrae</name>
    <dbReference type="NCBI Taxonomy" id="155974"/>
    <lineage>
        <taxon>Bacteria</taxon>
        <taxon>Bacillati</taxon>
        <taxon>Actinomycetota</taxon>
        <taxon>Actinomycetes</taxon>
        <taxon>Pseudonocardiales</taxon>
        <taxon>Pseudonocardiaceae</taxon>
        <taxon>Actinokineospora</taxon>
    </lineage>
</organism>
<dbReference type="Pfam" id="PF14428">
    <property type="entry name" value="DddA-like"/>
    <property type="match status" value="1"/>
</dbReference>
<gene>
    <name evidence="2" type="ORF">SAMN04487818_1221</name>
</gene>
<dbReference type="EMBL" id="FOGI01000022">
    <property type="protein sequence ID" value="SES48749.1"/>
    <property type="molecule type" value="Genomic_DNA"/>
</dbReference>
<evidence type="ECO:0000256" key="1">
    <source>
        <dbReference type="SAM" id="Coils"/>
    </source>
</evidence>
<dbReference type="InterPro" id="IPR032724">
    <property type="entry name" value="SCP1.201-like"/>
</dbReference>
<protein>
    <submittedName>
        <fullName evidence="2">SCP1.201-like deaminase</fullName>
    </submittedName>
</protein>
<keyword evidence="3" id="KW-1185">Reference proteome</keyword>
<sequence length="231" mass="24840">MTRPQGGTSINAHVARLAALGITAERAHAIVVALADEVTAVLADVEHLLGDAARATAIHHALGDAEQHLRDLDNLIDLLEERLRAAVRHHGGALVPARTTPPGKPTAPSSADWLTSARAELPADVVTVDQREPGAPTPKTHGRWVADDGLVHAETSGKDDKYTAAVDYFRSLPGRRVPLRAPDVEMKLAVHMRLNGITTATLVINHVPCLRHDVACVKWMHRYGGLIMSEV</sequence>
<proteinExistence type="predicted"/>
<dbReference type="Proteomes" id="UP000199051">
    <property type="component" value="Unassembled WGS sequence"/>
</dbReference>
<evidence type="ECO:0000313" key="2">
    <source>
        <dbReference type="EMBL" id="SES48749.1"/>
    </source>
</evidence>
<dbReference type="AlphaFoldDB" id="A0A1H9XRS9"/>
<name>A0A1H9XRS9_9PSEU</name>
<feature type="coiled-coil region" evidence="1">
    <location>
        <begin position="62"/>
        <end position="89"/>
    </location>
</feature>
<evidence type="ECO:0000313" key="3">
    <source>
        <dbReference type="Proteomes" id="UP000199051"/>
    </source>
</evidence>